<accession>G3IHK3</accession>
<evidence type="ECO:0000313" key="2">
    <source>
        <dbReference type="Proteomes" id="UP000001075"/>
    </source>
</evidence>
<sequence length="59" mass="6800">MEAQRHFHLEESHPAPKSWPYCKSFEVHLLPHPPMQDSEVVNVCVQKPNLSCKVYLLGS</sequence>
<proteinExistence type="predicted"/>
<reference evidence="2" key="1">
    <citation type="journal article" date="2011" name="Nat. Biotechnol.">
        <title>The genomic sequence of the Chinese hamster ovary (CHO)-K1 cell line.</title>
        <authorList>
            <person name="Xu X."/>
            <person name="Nagarajan H."/>
            <person name="Lewis N.E."/>
            <person name="Pan S."/>
            <person name="Cai Z."/>
            <person name="Liu X."/>
            <person name="Chen W."/>
            <person name="Xie M."/>
            <person name="Wang W."/>
            <person name="Hammond S."/>
            <person name="Andersen M.R."/>
            <person name="Neff N."/>
            <person name="Passarelli B."/>
            <person name="Koh W."/>
            <person name="Fan H.C."/>
            <person name="Wang J."/>
            <person name="Gui Y."/>
            <person name="Lee K.H."/>
            <person name="Betenbaugh M.J."/>
            <person name="Quake S.R."/>
            <person name="Famili I."/>
            <person name="Palsson B.O."/>
            <person name="Wang J."/>
        </authorList>
    </citation>
    <scope>NUCLEOTIDE SEQUENCE [LARGE SCALE GENOMIC DNA]</scope>
    <source>
        <strain evidence="2">CHO K1 cell line</strain>
    </source>
</reference>
<organism evidence="1 2">
    <name type="scientific">Cricetulus griseus</name>
    <name type="common">Chinese hamster</name>
    <name type="synonym">Cricetulus barabensis griseus</name>
    <dbReference type="NCBI Taxonomy" id="10029"/>
    <lineage>
        <taxon>Eukaryota</taxon>
        <taxon>Metazoa</taxon>
        <taxon>Chordata</taxon>
        <taxon>Craniata</taxon>
        <taxon>Vertebrata</taxon>
        <taxon>Euteleostomi</taxon>
        <taxon>Mammalia</taxon>
        <taxon>Eutheria</taxon>
        <taxon>Euarchontoglires</taxon>
        <taxon>Glires</taxon>
        <taxon>Rodentia</taxon>
        <taxon>Myomorpha</taxon>
        <taxon>Muroidea</taxon>
        <taxon>Cricetidae</taxon>
        <taxon>Cricetinae</taxon>
        <taxon>Cricetulus</taxon>
    </lineage>
</organism>
<name>G3IHK3_CRIGR</name>
<gene>
    <name evidence="1" type="ORF">I79_023294</name>
</gene>
<dbReference type="EMBL" id="JH002798">
    <property type="protein sequence ID" value="EGW11828.1"/>
    <property type="molecule type" value="Genomic_DNA"/>
</dbReference>
<protein>
    <submittedName>
        <fullName evidence="1">Uncharacterized protein</fullName>
    </submittedName>
</protein>
<evidence type="ECO:0000313" key="1">
    <source>
        <dbReference type="EMBL" id="EGW11828.1"/>
    </source>
</evidence>
<dbReference type="InParanoid" id="G3IHK3"/>
<dbReference type="Proteomes" id="UP000001075">
    <property type="component" value="Unassembled WGS sequence"/>
</dbReference>
<dbReference type="AlphaFoldDB" id="G3IHK3"/>